<evidence type="ECO:0000256" key="1">
    <source>
        <dbReference type="SAM" id="MobiDB-lite"/>
    </source>
</evidence>
<dbReference type="InterPro" id="IPR036869">
    <property type="entry name" value="J_dom_sf"/>
</dbReference>
<dbReference type="InterPro" id="IPR018253">
    <property type="entry name" value="DnaJ_domain_CS"/>
</dbReference>
<dbReference type="InterPro" id="IPR001623">
    <property type="entry name" value="DnaJ_domain"/>
</dbReference>
<protein>
    <recommendedName>
        <fullName evidence="3">J domain-containing protein</fullName>
    </recommendedName>
</protein>
<dbReference type="InterPro" id="IPR050817">
    <property type="entry name" value="DjlA_DnaK_co-chaperone"/>
</dbReference>
<evidence type="ECO:0000259" key="3">
    <source>
        <dbReference type="PROSITE" id="PS50076"/>
    </source>
</evidence>
<dbReference type="PANTHER" id="PTHR24074">
    <property type="entry name" value="CO-CHAPERONE PROTEIN DJLA"/>
    <property type="match status" value="1"/>
</dbReference>
<dbReference type="PROSITE" id="PS50076">
    <property type="entry name" value="DNAJ_2"/>
    <property type="match status" value="1"/>
</dbReference>
<dbReference type="CDD" id="cd06257">
    <property type="entry name" value="DnaJ"/>
    <property type="match status" value="1"/>
</dbReference>
<keyword evidence="2" id="KW-0732">Signal</keyword>
<dbReference type="OMA" id="NGHPLCK"/>
<organism evidence="4 5">
    <name type="scientific">Penicillium decumbens</name>
    <dbReference type="NCBI Taxonomy" id="69771"/>
    <lineage>
        <taxon>Eukaryota</taxon>
        <taxon>Fungi</taxon>
        <taxon>Dikarya</taxon>
        <taxon>Ascomycota</taxon>
        <taxon>Pezizomycotina</taxon>
        <taxon>Eurotiomycetes</taxon>
        <taxon>Eurotiomycetidae</taxon>
        <taxon>Eurotiales</taxon>
        <taxon>Aspergillaceae</taxon>
        <taxon>Penicillium</taxon>
    </lineage>
</organism>
<feature type="region of interest" description="Disordered" evidence="1">
    <location>
        <begin position="234"/>
        <end position="315"/>
    </location>
</feature>
<dbReference type="PROSITE" id="PS00636">
    <property type="entry name" value="DNAJ_1"/>
    <property type="match status" value="1"/>
</dbReference>
<evidence type="ECO:0000313" key="4">
    <source>
        <dbReference type="EMBL" id="OQD76050.1"/>
    </source>
</evidence>
<feature type="signal peptide" evidence="2">
    <location>
        <begin position="1"/>
        <end position="22"/>
    </location>
</feature>
<keyword evidence="5" id="KW-1185">Reference proteome</keyword>
<reference evidence="5" key="1">
    <citation type="journal article" date="2017" name="Nat. Microbiol.">
        <title>Global analysis of biosynthetic gene clusters reveals vast potential of secondary metabolite production in Penicillium species.</title>
        <authorList>
            <person name="Nielsen J.C."/>
            <person name="Grijseels S."/>
            <person name="Prigent S."/>
            <person name="Ji B."/>
            <person name="Dainat J."/>
            <person name="Nielsen K.F."/>
            <person name="Frisvad J.C."/>
            <person name="Workman M."/>
            <person name="Nielsen J."/>
        </authorList>
    </citation>
    <scope>NUCLEOTIDE SEQUENCE [LARGE SCALE GENOMIC DNA]</scope>
    <source>
        <strain evidence="5">IBT 11843</strain>
    </source>
</reference>
<name>A0A1V6PG72_PENDC</name>
<sequence length="315" mass="36232">MFRKTSLICCTGLRLLNSPTAALSLTRPSFGATHTSRTYATASDPPEYAYTWPSTPTFTPYDVLNLDHDAPYTKRRYFELMKIYHPDRPDNAHPLYRNITPEVRLQRYHIVVSAHELLSDPDKRAAYDQFGTGWKYQHKRYNTVAEATAQWGAYGPTIYANATWEDWERWHKRHGEKQRNVVDHRTFTRLVILLALFGGAVQASWISQLNTGYEERLREVSEDSMRFLTGRRQHTVQQMPSNDARVQSFLIRRDPTGSGLKREEHPIYEKELSPRPGSSGVNLRRDRQEDSETVATVQTAERTGDSADPDGSDLI</sequence>
<feature type="compositionally biased region" description="Basic and acidic residues" evidence="1">
    <location>
        <begin position="251"/>
        <end position="273"/>
    </location>
</feature>
<dbReference type="OrthoDB" id="17458at2759"/>
<proteinExistence type="predicted"/>
<dbReference type="PRINTS" id="PR00625">
    <property type="entry name" value="JDOMAIN"/>
</dbReference>
<dbReference type="SMART" id="SM00271">
    <property type="entry name" value="DnaJ"/>
    <property type="match status" value="1"/>
</dbReference>
<dbReference type="AlphaFoldDB" id="A0A1V6PG72"/>
<comment type="caution">
    <text evidence="4">The sequence shown here is derived from an EMBL/GenBank/DDBJ whole genome shotgun (WGS) entry which is preliminary data.</text>
</comment>
<feature type="chain" id="PRO_5013048332" description="J domain-containing protein" evidence="2">
    <location>
        <begin position="23"/>
        <end position="315"/>
    </location>
</feature>
<accession>A0A1V6PG72</accession>
<feature type="domain" description="J" evidence="3">
    <location>
        <begin position="59"/>
        <end position="131"/>
    </location>
</feature>
<dbReference type="Proteomes" id="UP000191522">
    <property type="component" value="Unassembled WGS sequence"/>
</dbReference>
<dbReference type="Pfam" id="PF00226">
    <property type="entry name" value="DnaJ"/>
    <property type="match status" value="1"/>
</dbReference>
<evidence type="ECO:0000313" key="5">
    <source>
        <dbReference type="Proteomes" id="UP000191522"/>
    </source>
</evidence>
<dbReference type="Gene3D" id="1.10.287.110">
    <property type="entry name" value="DnaJ domain"/>
    <property type="match status" value="1"/>
</dbReference>
<dbReference type="SUPFAM" id="SSF46565">
    <property type="entry name" value="Chaperone J-domain"/>
    <property type="match status" value="1"/>
</dbReference>
<dbReference type="EMBL" id="MDYL01000005">
    <property type="protein sequence ID" value="OQD76050.1"/>
    <property type="molecule type" value="Genomic_DNA"/>
</dbReference>
<dbReference type="STRING" id="69771.A0A1V6PG72"/>
<feature type="compositionally biased region" description="Polar residues" evidence="1">
    <location>
        <begin position="235"/>
        <end position="245"/>
    </location>
</feature>
<gene>
    <name evidence="4" type="ORF">PENDEC_c005G00382</name>
</gene>
<evidence type="ECO:0000256" key="2">
    <source>
        <dbReference type="SAM" id="SignalP"/>
    </source>
</evidence>